<reference evidence="4" key="1">
    <citation type="submission" date="2023-09" db="UniProtKB">
        <authorList>
            <consortium name="Ensembl"/>
        </authorList>
    </citation>
    <scope>IDENTIFICATION</scope>
</reference>
<dbReference type="GO" id="GO:0045071">
    <property type="term" value="P:negative regulation of viral genome replication"/>
    <property type="evidence" value="ECO:0007669"/>
    <property type="project" value="TreeGrafter"/>
</dbReference>
<comment type="similarity">
    <text evidence="1">Belongs to the 2-5A synthase family.</text>
</comment>
<evidence type="ECO:0000256" key="2">
    <source>
        <dbReference type="ARBA" id="ARBA00022884"/>
    </source>
</evidence>
<dbReference type="InterPro" id="IPR043519">
    <property type="entry name" value="NT_sf"/>
</dbReference>
<dbReference type="PANTHER" id="PTHR11258">
    <property type="entry name" value="2-5 OLIGOADENYLATE SYNTHETASE"/>
    <property type="match status" value="1"/>
</dbReference>
<dbReference type="Gene3D" id="3.30.460.10">
    <property type="entry name" value="Beta Polymerase, domain 2"/>
    <property type="match status" value="1"/>
</dbReference>
<dbReference type="AlphaFoldDB" id="A0A8C0XAD2"/>
<dbReference type="GO" id="GO:0005654">
    <property type="term" value="C:nucleoplasm"/>
    <property type="evidence" value="ECO:0007669"/>
    <property type="project" value="TreeGrafter"/>
</dbReference>
<feature type="domain" description="Polymerase nucleotidyl transferase" evidence="3">
    <location>
        <begin position="36"/>
        <end position="106"/>
    </location>
</feature>
<dbReference type="InterPro" id="IPR043518">
    <property type="entry name" value="2-5OAS_N_CS"/>
</dbReference>
<sequence>MELRKTRATELDKFIEDHLLPDTELHKQVKATIQIICKFLKERCFQGATHPVWVSEVVKDGSSGKGTTLRSCSDADLVVFLTNLTSFEEQRLRRGEFITEVRSQLEACQRERWLGVSFKFQSQSWFNPEHSALAPEGGGV</sequence>
<dbReference type="GO" id="GO:0051607">
    <property type="term" value="P:defense response to virus"/>
    <property type="evidence" value="ECO:0007669"/>
    <property type="project" value="TreeGrafter"/>
</dbReference>
<gene>
    <name evidence="4" type="primary">LOC109696295</name>
</gene>
<dbReference type="GO" id="GO:0016020">
    <property type="term" value="C:membrane"/>
    <property type="evidence" value="ECO:0007669"/>
    <property type="project" value="TreeGrafter"/>
</dbReference>
<evidence type="ECO:0000256" key="1">
    <source>
        <dbReference type="ARBA" id="ARBA00009526"/>
    </source>
</evidence>
<keyword evidence="2" id="KW-0694">RNA-binding</keyword>
<evidence type="ECO:0000313" key="4">
    <source>
        <dbReference type="Ensembl" id="ENSCCNP00000023203.1"/>
    </source>
</evidence>
<dbReference type="GO" id="GO:0005829">
    <property type="term" value="C:cytosol"/>
    <property type="evidence" value="ECO:0007669"/>
    <property type="project" value="TreeGrafter"/>
</dbReference>
<accession>A0A8C0XAD2</accession>
<dbReference type="InterPro" id="IPR002934">
    <property type="entry name" value="Polymerase_NTP_transf_dom"/>
</dbReference>
<proteinExistence type="inferred from homology"/>
<dbReference type="InterPro" id="IPR006116">
    <property type="entry name" value="NT_2-5OAS_ClassI-CCAase"/>
</dbReference>
<dbReference type="CDD" id="cd05400">
    <property type="entry name" value="NT_2-5OAS_ClassI-CCAase"/>
    <property type="match status" value="1"/>
</dbReference>
<protein>
    <recommendedName>
        <fullName evidence="3">Polymerase nucleotidyl transferase domain-containing protein</fullName>
    </recommendedName>
</protein>
<dbReference type="GO" id="GO:0003725">
    <property type="term" value="F:double-stranded RNA binding"/>
    <property type="evidence" value="ECO:0007669"/>
    <property type="project" value="TreeGrafter"/>
</dbReference>
<dbReference type="FunFam" id="3.30.460.10:FF:000007">
    <property type="entry name" value="2'-5'-oligoadenylate synthetase 1"/>
    <property type="match status" value="1"/>
</dbReference>
<organism evidence="4">
    <name type="scientific">Castor canadensis</name>
    <name type="common">American beaver</name>
    <dbReference type="NCBI Taxonomy" id="51338"/>
    <lineage>
        <taxon>Eukaryota</taxon>
        <taxon>Metazoa</taxon>
        <taxon>Chordata</taxon>
        <taxon>Craniata</taxon>
        <taxon>Vertebrata</taxon>
        <taxon>Euteleostomi</taxon>
        <taxon>Mammalia</taxon>
        <taxon>Eutheria</taxon>
        <taxon>Euarchontoglires</taxon>
        <taxon>Glires</taxon>
        <taxon>Rodentia</taxon>
        <taxon>Castorimorpha</taxon>
        <taxon>Castoridae</taxon>
        <taxon>Castor</taxon>
    </lineage>
</organism>
<dbReference type="GO" id="GO:0001730">
    <property type="term" value="F:2'-5'-oligoadenylate synthetase activity"/>
    <property type="evidence" value="ECO:0007669"/>
    <property type="project" value="TreeGrafter"/>
</dbReference>
<dbReference type="PANTHER" id="PTHR11258:SF13">
    <property type="entry name" value="2'-5'-OLIGOADENYLATE SYNTHASE 1"/>
    <property type="match status" value="1"/>
</dbReference>
<evidence type="ECO:0000259" key="3">
    <source>
        <dbReference type="Pfam" id="PF01909"/>
    </source>
</evidence>
<dbReference type="PROSITE" id="PS00832">
    <property type="entry name" value="25A_SYNTH_1"/>
    <property type="match status" value="1"/>
</dbReference>
<dbReference type="PROSITE" id="PS50152">
    <property type="entry name" value="25A_SYNTH_3"/>
    <property type="match status" value="1"/>
</dbReference>
<name>A0A8C0XAD2_CASCN</name>
<dbReference type="SUPFAM" id="SSF81301">
    <property type="entry name" value="Nucleotidyltransferase"/>
    <property type="match status" value="1"/>
</dbReference>
<dbReference type="Pfam" id="PF01909">
    <property type="entry name" value="NTP_transf_2"/>
    <property type="match status" value="1"/>
</dbReference>
<dbReference type="Ensembl" id="ENSCCNT00000029668.1">
    <property type="protein sequence ID" value="ENSCCNP00000023203.1"/>
    <property type="gene ID" value="ENSCCNG00000022820.1"/>
</dbReference>